<evidence type="ECO:0000256" key="4">
    <source>
        <dbReference type="SAM" id="SignalP"/>
    </source>
</evidence>
<proteinExistence type="inferred from homology"/>
<sequence length="466" mass="52217">MIFTVIITLLVAALTHTECKVTNPNVQQDSTIRSGEEYLDSEQSYLLKWNVSLTEKRIYFEVTANTTGYIGFGISPTGGMAGADIFIAGVHPNGTEYSSDATVRVIYAMGETDDLVFHGPNKGTKSINFFLEDASFDSEGYDSFDLIAKSEMPAQDTTYWCTLHKVPAFSEKQHVVAFEPVLKGSLALAHTHHFTLFKCVVPDNINADELFGPFVESGEGHHCFENPNNFPTSYCREQAVYGWSKGGKWTIFPSNVGYPVPDKLNRNEYYSIETHFDNPRNLSGLVIESGIRAHYTKELREHDAGLLIVNHDTSPVLTIPPNSKNFIVSGHCSSACTENELPEDGVTNFNNLFHSHLAGRKMKLRHFRGNNELSWVDVDDQYDFNYQQNKPLSTYVKVERGDQLTVECTYDISKNLDDKIVVGGLSTREEMCEAVLWYWPKTELIVCGSSKNSPAISSNWSNKSCM</sequence>
<protein>
    <submittedName>
        <fullName evidence="6">DBH-like monooxygenase protein 1</fullName>
    </submittedName>
</protein>
<keyword evidence="3" id="KW-0325">Glycoprotein</keyword>
<dbReference type="AlphaFoldDB" id="A0A1D2MAL7"/>
<dbReference type="Pfam" id="PF03712">
    <property type="entry name" value="Cu2_monoox_C"/>
    <property type="match status" value="1"/>
</dbReference>
<dbReference type="OMA" id="RLVHHIV"/>
<keyword evidence="6" id="KW-0503">Monooxygenase</keyword>
<organism evidence="6 7">
    <name type="scientific">Orchesella cincta</name>
    <name type="common">Springtail</name>
    <name type="synonym">Podura cincta</name>
    <dbReference type="NCBI Taxonomy" id="48709"/>
    <lineage>
        <taxon>Eukaryota</taxon>
        <taxon>Metazoa</taxon>
        <taxon>Ecdysozoa</taxon>
        <taxon>Arthropoda</taxon>
        <taxon>Hexapoda</taxon>
        <taxon>Collembola</taxon>
        <taxon>Entomobryomorpha</taxon>
        <taxon>Entomobryoidea</taxon>
        <taxon>Orchesellidae</taxon>
        <taxon>Orchesellinae</taxon>
        <taxon>Orchesella</taxon>
    </lineage>
</organism>
<dbReference type="InterPro" id="IPR036939">
    <property type="entry name" value="Cu2_ascorb_mOase_N_sf"/>
</dbReference>
<dbReference type="GO" id="GO:0030667">
    <property type="term" value="C:secretory granule membrane"/>
    <property type="evidence" value="ECO:0007669"/>
    <property type="project" value="TreeGrafter"/>
</dbReference>
<dbReference type="GO" id="GO:0042420">
    <property type="term" value="P:dopamine catabolic process"/>
    <property type="evidence" value="ECO:0007669"/>
    <property type="project" value="TreeGrafter"/>
</dbReference>
<dbReference type="InterPro" id="IPR005018">
    <property type="entry name" value="DOMON_domain"/>
</dbReference>
<dbReference type="Pfam" id="PF01082">
    <property type="entry name" value="Cu2_monooxygen"/>
    <property type="match status" value="1"/>
</dbReference>
<dbReference type="STRING" id="48709.A0A1D2MAL7"/>
<comment type="similarity">
    <text evidence="1">Belongs to the copper type II ascorbate-dependent monooxygenase family.</text>
</comment>
<dbReference type="GO" id="GO:0006589">
    <property type="term" value="P:octopamine biosynthetic process"/>
    <property type="evidence" value="ECO:0007669"/>
    <property type="project" value="TreeGrafter"/>
</dbReference>
<name>A0A1D2MAL7_ORCCI</name>
<accession>A0A1D2MAL7</accession>
<evidence type="ECO:0000259" key="5">
    <source>
        <dbReference type="PROSITE" id="PS50836"/>
    </source>
</evidence>
<dbReference type="GO" id="GO:0005615">
    <property type="term" value="C:extracellular space"/>
    <property type="evidence" value="ECO:0007669"/>
    <property type="project" value="TreeGrafter"/>
</dbReference>
<evidence type="ECO:0000256" key="2">
    <source>
        <dbReference type="ARBA" id="ARBA00023157"/>
    </source>
</evidence>
<keyword evidence="2" id="KW-1015">Disulfide bond</keyword>
<dbReference type="Pfam" id="PF03351">
    <property type="entry name" value="DOMON"/>
    <property type="match status" value="1"/>
</dbReference>
<dbReference type="EMBL" id="LJIJ01002223">
    <property type="protein sequence ID" value="ODM90036.1"/>
    <property type="molecule type" value="Genomic_DNA"/>
</dbReference>
<evidence type="ECO:0000256" key="3">
    <source>
        <dbReference type="ARBA" id="ARBA00023180"/>
    </source>
</evidence>
<dbReference type="PANTHER" id="PTHR10157">
    <property type="entry name" value="DOPAMINE BETA HYDROXYLASE RELATED"/>
    <property type="match status" value="1"/>
</dbReference>
<dbReference type="FunFam" id="2.60.120.230:FF:000001">
    <property type="entry name" value="Monooxygenase, DBH-like 1"/>
    <property type="match status" value="1"/>
</dbReference>
<gene>
    <name evidence="6" type="ORF">Ocin01_16646</name>
</gene>
<dbReference type="Gene3D" id="2.60.120.310">
    <property type="entry name" value="Copper type II, ascorbate-dependent monooxygenase, N-terminal domain"/>
    <property type="match status" value="1"/>
</dbReference>
<evidence type="ECO:0000313" key="7">
    <source>
        <dbReference type="Proteomes" id="UP000094527"/>
    </source>
</evidence>
<dbReference type="InterPro" id="IPR045266">
    <property type="entry name" value="DOH_DOMON"/>
</dbReference>
<dbReference type="Proteomes" id="UP000094527">
    <property type="component" value="Unassembled WGS sequence"/>
</dbReference>
<dbReference type="InterPro" id="IPR014784">
    <property type="entry name" value="Cu2_ascorb_mOase-like_C"/>
</dbReference>
<keyword evidence="6" id="KW-0560">Oxidoreductase</keyword>
<reference evidence="6 7" key="1">
    <citation type="journal article" date="2016" name="Genome Biol. Evol.">
        <title>Gene Family Evolution Reflects Adaptation to Soil Environmental Stressors in the Genome of the Collembolan Orchesella cincta.</title>
        <authorList>
            <person name="Faddeeva-Vakhrusheva A."/>
            <person name="Derks M.F."/>
            <person name="Anvar S.Y."/>
            <person name="Agamennone V."/>
            <person name="Suring W."/>
            <person name="Smit S."/>
            <person name="van Straalen N.M."/>
            <person name="Roelofs D."/>
        </authorList>
    </citation>
    <scope>NUCLEOTIDE SEQUENCE [LARGE SCALE GENOMIC DNA]</scope>
    <source>
        <tissue evidence="6">Mixed pool</tissue>
    </source>
</reference>
<keyword evidence="4" id="KW-0732">Signal</keyword>
<dbReference type="GO" id="GO:0042421">
    <property type="term" value="P:norepinephrine biosynthetic process"/>
    <property type="evidence" value="ECO:0007669"/>
    <property type="project" value="TreeGrafter"/>
</dbReference>
<dbReference type="PANTHER" id="PTHR10157:SF23">
    <property type="entry name" value="MOXD1 HOMOLOG 1"/>
    <property type="match status" value="1"/>
</dbReference>
<feature type="signal peptide" evidence="4">
    <location>
        <begin position="1"/>
        <end position="19"/>
    </location>
</feature>
<dbReference type="SUPFAM" id="SSF49742">
    <property type="entry name" value="PHM/PNGase F"/>
    <property type="match status" value="2"/>
</dbReference>
<dbReference type="InterPro" id="IPR024548">
    <property type="entry name" value="Cu2_monoox_C"/>
</dbReference>
<dbReference type="OrthoDB" id="10003276at2759"/>
<dbReference type="CDD" id="cd09631">
    <property type="entry name" value="DOMON_DOH"/>
    <property type="match status" value="1"/>
</dbReference>
<comment type="caution">
    <text evidence="6">The sequence shown here is derived from an EMBL/GenBank/DDBJ whole genome shotgun (WGS) entry which is preliminary data.</text>
</comment>
<dbReference type="InterPro" id="IPR000323">
    <property type="entry name" value="Cu2_ascorb_mOase_N"/>
</dbReference>
<evidence type="ECO:0000313" key="6">
    <source>
        <dbReference type="EMBL" id="ODM90036.1"/>
    </source>
</evidence>
<dbReference type="InterPro" id="IPR000945">
    <property type="entry name" value="DBH-like"/>
</dbReference>
<feature type="chain" id="PRO_5008903728" evidence="4">
    <location>
        <begin position="20"/>
        <end position="466"/>
    </location>
</feature>
<dbReference type="PROSITE" id="PS50836">
    <property type="entry name" value="DOMON"/>
    <property type="match status" value="1"/>
</dbReference>
<feature type="domain" description="DOMON" evidence="5">
    <location>
        <begin position="43"/>
        <end position="170"/>
    </location>
</feature>
<keyword evidence="7" id="KW-1185">Reference proteome</keyword>
<evidence type="ECO:0000256" key="1">
    <source>
        <dbReference type="ARBA" id="ARBA00010676"/>
    </source>
</evidence>
<dbReference type="GO" id="GO:0005507">
    <property type="term" value="F:copper ion binding"/>
    <property type="evidence" value="ECO:0007669"/>
    <property type="project" value="InterPro"/>
</dbReference>
<dbReference type="InterPro" id="IPR008977">
    <property type="entry name" value="PHM/PNGase_F_dom_sf"/>
</dbReference>
<dbReference type="Gene3D" id="2.60.120.230">
    <property type="match status" value="1"/>
</dbReference>
<dbReference type="GO" id="GO:0004500">
    <property type="term" value="F:dopamine beta-monooxygenase activity"/>
    <property type="evidence" value="ECO:0007669"/>
    <property type="project" value="InterPro"/>
</dbReference>